<evidence type="ECO:0000313" key="2">
    <source>
        <dbReference type="Proteomes" id="UP000018721"/>
    </source>
</evidence>
<dbReference type="HOGENOM" id="CLU_2799547_0_0_1"/>
<keyword evidence="2" id="KW-1185">Reference proteome</keyword>
<protein>
    <submittedName>
        <fullName evidence="1">Uncharacterized protein</fullName>
    </submittedName>
</protein>
<sequence length="68" mass="8117">MDIEYVDYDPLAKLSVYDNTRVAEEAEKIARKTEEKRKLRQYYNREIRRLPPPKPVKCPQDLSPLIIL</sequence>
<proteinExistence type="predicted"/>
<dbReference type="Proteomes" id="UP000018721">
    <property type="component" value="Unassembled WGS sequence"/>
</dbReference>
<organism evidence="1 2">
    <name type="scientific">Phytophthora nicotianae P1569</name>
    <dbReference type="NCBI Taxonomy" id="1317065"/>
    <lineage>
        <taxon>Eukaryota</taxon>
        <taxon>Sar</taxon>
        <taxon>Stramenopiles</taxon>
        <taxon>Oomycota</taxon>
        <taxon>Peronosporomycetes</taxon>
        <taxon>Peronosporales</taxon>
        <taxon>Peronosporaceae</taxon>
        <taxon>Phytophthora</taxon>
    </lineage>
</organism>
<gene>
    <name evidence="1" type="ORF">F443_23061</name>
</gene>
<comment type="caution">
    <text evidence="1">The sequence shown here is derived from an EMBL/GenBank/DDBJ whole genome shotgun (WGS) entry which is preliminary data.</text>
</comment>
<evidence type="ECO:0000313" key="1">
    <source>
        <dbReference type="EMBL" id="ETI29823.1"/>
    </source>
</evidence>
<reference evidence="1 2" key="1">
    <citation type="submission" date="2013-11" db="EMBL/GenBank/DDBJ databases">
        <title>The Genome Sequence of Phytophthora parasitica P1569.</title>
        <authorList>
            <consortium name="The Broad Institute Genomics Platform"/>
            <person name="Russ C."/>
            <person name="Tyler B."/>
            <person name="Panabieres F."/>
            <person name="Shan W."/>
            <person name="Tripathy S."/>
            <person name="Grunwald N."/>
            <person name="Machado M."/>
            <person name="Johnson C.S."/>
            <person name="Arredondo F."/>
            <person name="Hong C."/>
            <person name="Coffey M."/>
            <person name="Young S.K."/>
            <person name="Zeng Q."/>
            <person name="Gargeya S."/>
            <person name="Fitzgerald M."/>
            <person name="Abouelleil A."/>
            <person name="Alvarado L."/>
            <person name="Chapman S.B."/>
            <person name="Gainer-Dewar J."/>
            <person name="Goldberg J."/>
            <person name="Griggs A."/>
            <person name="Gujja S."/>
            <person name="Hansen M."/>
            <person name="Howarth C."/>
            <person name="Imamovic A."/>
            <person name="Ireland A."/>
            <person name="Larimer J."/>
            <person name="McCowan C."/>
            <person name="Murphy C."/>
            <person name="Pearson M."/>
            <person name="Poon T.W."/>
            <person name="Priest M."/>
            <person name="Roberts A."/>
            <person name="Saif S."/>
            <person name="Shea T."/>
            <person name="Sykes S."/>
            <person name="Wortman J."/>
            <person name="Nusbaum C."/>
            <person name="Birren B."/>
        </authorList>
    </citation>
    <scope>NUCLEOTIDE SEQUENCE [LARGE SCALE GENOMIC DNA]</scope>
    <source>
        <strain evidence="1 2">P1569</strain>
    </source>
</reference>
<name>V9DU12_PHYNI</name>
<dbReference type="AlphaFoldDB" id="V9DU12"/>
<accession>V9DU12</accession>
<dbReference type="EMBL" id="ANIZ01004808">
    <property type="protein sequence ID" value="ETI29823.1"/>
    <property type="molecule type" value="Genomic_DNA"/>
</dbReference>